<dbReference type="GO" id="GO:0006353">
    <property type="term" value="P:DNA-templated transcription termination"/>
    <property type="evidence" value="ECO:0007669"/>
    <property type="project" value="UniProtKB-UniRule"/>
</dbReference>
<evidence type="ECO:0000256" key="3">
    <source>
        <dbReference type="ARBA" id="ARBA00022884"/>
    </source>
</evidence>
<dbReference type="SUPFAM" id="SSF48013">
    <property type="entry name" value="NusB-like"/>
    <property type="match status" value="1"/>
</dbReference>
<protein>
    <recommendedName>
        <fullName evidence="6">Transcription antitermination protein NusB</fullName>
    </recommendedName>
    <alternativeName>
        <fullName evidence="6">Antitermination factor NusB</fullName>
    </alternativeName>
</protein>
<dbReference type="Gene3D" id="1.10.940.10">
    <property type="entry name" value="NusB-like"/>
    <property type="match status" value="1"/>
</dbReference>
<evidence type="ECO:0000259" key="7">
    <source>
        <dbReference type="Pfam" id="PF01029"/>
    </source>
</evidence>
<gene>
    <name evidence="6 8" type="primary">nusB</name>
    <name evidence="8" type="ORF">IM660_09855</name>
</gene>
<dbReference type="GO" id="GO:0031564">
    <property type="term" value="P:transcription antitermination"/>
    <property type="evidence" value="ECO:0007669"/>
    <property type="project" value="UniProtKB-KW"/>
</dbReference>
<keyword evidence="5 6" id="KW-0804">Transcription</keyword>
<dbReference type="GO" id="GO:0003723">
    <property type="term" value="F:RNA binding"/>
    <property type="evidence" value="ECO:0007669"/>
    <property type="project" value="UniProtKB-UniRule"/>
</dbReference>
<dbReference type="NCBIfam" id="TIGR01951">
    <property type="entry name" value="nusB"/>
    <property type="match status" value="1"/>
</dbReference>
<evidence type="ECO:0000313" key="8">
    <source>
        <dbReference type="EMBL" id="QOR72491.1"/>
    </source>
</evidence>
<dbReference type="InterPro" id="IPR011605">
    <property type="entry name" value="NusB_fam"/>
</dbReference>
<evidence type="ECO:0000313" key="9">
    <source>
        <dbReference type="Proteomes" id="UP000593758"/>
    </source>
</evidence>
<accession>A0A7M1SYA6</accession>
<dbReference type="RefSeq" id="WP_193499125.1">
    <property type="nucleotide sequence ID" value="NZ_CP063169.1"/>
</dbReference>
<dbReference type="PANTHER" id="PTHR11078:SF3">
    <property type="entry name" value="ANTITERMINATION NUSB DOMAIN-CONTAINING PROTEIN"/>
    <property type="match status" value="1"/>
</dbReference>
<evidence type="ECO:0000256" key="5">
    <source>
        <dbReference type="ARBA" id="ARBA00023163"/>
    </source>
</evidence>
<reference evidence="8 9" key="1">
    <citation type="submission" date="2020-10" db="EMBL/GenBank/DDBJ databases">
        <title>Haloactinobacterium sp. RN3S43, a bacterium isolated from saline soil.</title>
        <authorList>
            <person name="Sun J.-Q."/>
        </authorList>
    </citation>
    <scope>NUCLEOTIDE SEQUENCE [LARGE SCALE GENOMIC DNA]</scope>
    <source>
        <strain evidence="8 9">RN3S43</strain>
    </source>
</reference>
<evidence type="ECO:0000256" key="1">
    <source>
        <dbReference type="ARBA" id="ARBA00005952"/>
    </source>
</evidence>
<sequence>MAARTKARKRAVDVLYEADQRAVAAQSDPAASDPGRPTPVSVLAERLIEPGTQTALPQYSVEIVEGFAAHAERIDEVLATFSQGWTLERMPSVDRAILRVGTWEVLYNDEVDAAVAIDEAVGLARELSTDDSPGFVNGLLGRIAELGPNLVD</sequence>
<dbReference type="KEGG" id="halt:IM660_09855"/>
<evidence type="ECO:0000256" key="6">
    <source>
        <dbReference type="HAMAP-Rule" id="MF_00073"/>
    </source>
</evidence>
<name>A0A7M1SYA6_9MICO</name>
<proteinExistence type="inferred from homology"/>
<evidence type="ECO:0000256" key="2">
    <source>
        <dbReference type="ARBA" id="ARBA00022814"/>
    </source>
</evidence>
<keyword evidence="3 6" id="KW-0694">RNA-binding</keyword>
<dbReference type="Pfam" id="PF01029">
    <property type="entry name" value="NusB"/>
    <property type="match status" value="1"/>
</dbReference>
<organism evidence="8 9">
    <name type="scientific">Ruania alkalisoli</name>
    <dbReference type="NCBI Taxonomy" id="2779775"/>
    <lineage>
        <taxon>Bacteria</taxon>
        <taxon>Bacillati</taxon>
        <taxon>Actinomycetota</taxon>
        <taxon>Actinomycetes</taxon>
        <taxon>Micrococcales</taxon>
        <taxon>Ruaniaceae</taxon>
        <taxon>Ruania</taxon>
    </lineage>
</organism>
<dbReference type="PANTHER" id="PTHR11078">
    <property type="entry name" value="N UTILIZATION SUBSTANCE PROTEIN B-RELATED"/>
    <property type="match status" value="1"/>
</dbReference>
<keyword evidence="2 6" id="KW-0889">Transcription antitermination</keyword>
<dbReference type="HAMAP" id="MF_00073">
    <property type="entry name" value="NusB"/>
    <property type="match status" value="1"/>
</dbReference>
<dbReference type="EMBL" id="CP063169">
    <property type="protein sequence ID" value="QOR72491.1"/>
    <property type="molecule type" value="Genomic_DNA"/>
</dbReference>
<dbReference type="AlphaFoldDB" id="A0A7M1SYA6"/>
<dbReference type="InterPro" id="IPR006027">
    <property type="entry name" value="NusB_RsmB_TIM44"/>
</dbReference>
<keyword evidence="4 6" id="KW-0805">Transcription regulation</keyword>
<dbReference type="GO" id="GO:0005829">
    <property type="term" value="C:cytosol"/>
    <property type="evidence" value="ECO:0007669"/>
    <property type="project" value="TreeGrafter"/>
</dbReference>
<keyword evidence="9" id="KW-1185">Reference proteome</keyword>
<evidence type="ECO:0000256" key="4">
    <source>
        <dbReference type="ARBA" id="ARBA00023015"/>
    </source>
</evidence>
<dbReference type="Proteomes" id="UP000593758">
    <property type="component" value="Chromosome"/>
</dbReference>
<comment type="function">
    <text evidence="6">Involved in transcription antitermination. Required for transcription of ribosomal RNA (rRNA) genes. Binds specifically to the boxA antiterminator sequence of the ribosomal RNA (rrn) operons.</text>
</comment>
<comment type="similarity">
    <text evidence="1 6">Belongs to the NusB family.</text>
</comment>
<dbReference type="InterPro" id="IPR035926">
    <property type="entry name" value="NusB-like_sf"/>
</dbReference>
<feature type="domain" description="NusB/RsmB/TIM44" evidence="7">
    <location>
        <begin position="6"/>
        <end position="144"/>
    </location>
</feature>